<dbReference type="RefSeq" id="WP_092106603.1">
    <property type="nucleotide sequence ID" value="NZ_LT629739.1"/>
</dbReference>
<dbReference type="Gene3D" id="3.10.410.10">
    <property type="entry name" value="Formyltetrahydrofolate synthetase, domain 3"/>
    <property type="match status" value="1"/>
</dbReference>
<protein>
    <recommendedName>
        <fullName evidence="8">Formate--tetrahydrofolate ligase</fullName>
        <ecNumber evidence="8">6.3.4.3</ecNumber>
    </recommendedName>
    <alternativeName>
        <fullName evidence="8">Formyltetrahydrofolate synthetase</fullName>
        <shortName evidence="8">FHS</shortName>
        <shortName evidence="8">FTHFS</shortName>
    </alternativeName>
</protein>
<dbReference type="CDD" id="cd00477">
    <property type="entry name" value="FTHFS"/>
    <property type="match status" value="1"/>
</dbReference>
<keyword evidence="3 8" id="KW-0436">Ligase</keyword>
<dbReference type="InterPro" id="IPR020628">
    <property type="entry name" value="Formate_THF_ligase_CS"/>
</dbReference>
<dbReference type="EMBL" id="LT629739">
    <property type="protein sequence ID" value="SDS79940.1"/>
    <property type="molecule type" value="Genomic_DNA"/>
</dbReference>
<evidence type="ECO:0000256" key="7">
    <source>
        <dbReference type="ARBA" id="ARBA00061363"/>
    </source>
</evidence>
<reference evidence="10" key="1">
    <citation type="submission" date="2016-10" db="EMBL/GenBank/DDBJ databases">
        <authorList>
            <person name="Varghese N."/>
            <person name="Submissions S."/>
        </authorList>
    </citation>
    <scope>NUCLEOTIDE SEQUENCE [LARGE SCALE GENOMIC DNA]</scope>
    <source>
        <strain evidence="10">DSM 22082</strain>
    </source>
</reference>
<organism evidence="10 11">
    <name type="scientific">Brevibacterium sandarakinum</name>
    <dbReference type="NCBI Taxonomy" id="629680"/>
    <lineage>
        <taxon>Bacteria</taxon>
        <taxon>Bacillati</taxon>
        <taxon>Actinomycetota</taxon>
        <taxon>Actinomycetes</taxon>
        <taxon>Micrococcales</taxon>
        <taxon>Brevibacteriaceae</taxon>
        <taxon>Brevibacterium</taxon>
    </lineage>
</organism>
<dbReference type="InterPro" id="IPR000559">
    <property type="entry name" value="Formate_THF_ligase"/>
</dbReference>
<dbReference type="FunFam" id="3.30.1510.10:FF:000001">
    <property type="entry name" value="Formate--tetrahydrofolate ligase"/>
    <property type="match status" value="1"/>
</dbReference>
<dbReference type="GO" id="GO:0004329">
    <property type="term" value="F:formate-tetrahydrofolate ligase activity"/>
    <property type="evidence" value="ECO:0007669"/>
    <property type="project" value="UniProtKB-UniRule"/>
</dbReference>
<name>A0A1H1V5P4_BRESA</name>
<keyword evidence="5 8" id="KW-0067">ATP-binding</keyword>
<comment type="similarity">
    <text evidence="7 8">Belongs to the formate--tetrahydrofolate ligase family.</text>
</comment>
<keyword evidence="11" id="KW-1185">Reference proteome</keyword>
<dbReference type="OrthoDB" id="9761733at2"/>
<comment type="catalytic activity">
    <reaction evidence="6 8">
        <text>(6S)-5,6,7,8-tetrahydrofolate + formate + ATP = (6R)-10-formyltetrahydrofolate + ADP + phosphate</text>
        <dbReference type="Rhea" id="RHEA:20221"/>
        <dbReference type="ChEBI" id="CHEBI:15740"/>
        <dbReference type="ChEBI" id="CHEBI:30616"/>
        <dbReference type="ChEBI" id="CHEBI:43474"/>
        <dbReference type="ChEBI" id="CHEBI:57453"/>
        <dbReference type="ChEBI" id="CHEBI:195366"/>
        <dbReference type="ChEBI" id="CHEBI:456216"/>
        <dbReference type="EC" id="6.3.4.3"/>
    </reaction>
</comment>
<evidence type="ECO:0000256" key="9">
    <source>
        <dbReference type="SAM" id="MobiDB-lite"/>
    </source>
</evidence>
<dbReference type="FunFam" id="3.10.410.10:FF:000001">
    <property type="entry name" value="Putative formate--tetrahydrofolate ligase"/>
    <property type="match status" value="1"/>
</dbReference>
<evidence type="ECO:0000256" key="1">
    <source>
        <dbReference type="ARBA" id="ARBA00004777"/>
    </source>
</evidence>
<accession>A0A1H1V5P4</accession>
<dbReference type="EC" id="6.3.4.3" evidence="8"/>
<dbReference type="AlphaFoldDB" id="A0A1H1V5P4"/>
<evidence type="ECO:0000256" key="2">
    <source>
        <dbReference type="ARBA" id="ARBA00022563"/>
    </source>
</evidence>
<dbReference type="HAMAP" id="MF_01543">
    <property type="entry name" value="FTHFS"/>
    <property type="match status" value="1"/>
</dbReference>
<dbReference type="Pfam" id="PF01268">
    <property type="entry name" value="FTHFS"/>
    <property type="match status" value="2"/>
</dbReference>
<dbReference type="SUPFAM" id="SSF52540">
    <property type="entry name" value="P-loop containing nucleoside triphosphate hydrolases"/>
    <property type="match status" value="2"/>
</dbReference>
<comment type="pathway">
    <text evidence="1 8">One-carbon metabolism; tetrahydrofolate interconversion.</text>
</comment>
<dbReference type="Gene3D" id="3.40.50.300">
    <property type="entry name" value="P-loop containing nucleotide triphosphate hydrolases"/>
    <property type="match status" value="1"/>
</dbReference>
<dbReference type="InterPro" id="IPR027417">
    <property type="entry name" value="P-loop_NTPase"/>
</dbReference>
<evidence type="ECO:0000256" key="5">
    <source>
        <dbReference type="ARBA" id="ARBA00022840"/>
    </source>
</evidence>
<dbReference type="PROSITE" id="PS00722">
    <property type="entry name" value="FTHFS_2"/>
    <property type="match status" value="1"/>
</dbReference>
<evidence type="ECO:0000256" key="6">
    <source>
        <dbReference type="ARBA" id="ARBA00049033"/>
    </source>
</evidence>
<proteinExistence type="inferred from homology"/>
<feature type="binding site" evidence="8">
    <location>
        <begin position="66"/>
        <end position="73"/>
    </location>
    <ligand>
        <name>ATP</name>
        <dbReference type="ChEBI" id="CHEBI:30616"/>
    </ligand>
</feature>
<keyword evidence="4 8" id="KW-0547">Nucleotide-binding</keyword>
<evidence type="ECO:0000313" key="10">
    <source>
        <dbReference type="EMBL" id="SDS79940.1"/>
    </source>
</evidence>
<sequence length="604" mass="62720">MTTDMDIALNAELDSIIDIAAGLGLESQDIIPFGWTKAKVPIDVLDKAAETTTDGHLILVTAMSPTPAGEGKTTTSIGLADGLNELARSKPEVGKAVLALREPSMGPVFGMKGGAAGGGNAQVVPMEDINLHFTGDFAAIASANNLAATMLDNHIHHGNELDIDPRRIHIRRVVDLNDRALRGVVIGLGGLNGGVPREDAFDIVVASEVMAVFCLSTSLADLKERLGRIVLAHNRSREPVTVGDIGAAGALTALLRSALAPNLVQSLEHSPAFIHGGPFANIAHGCNSLLATKAALTLGDWTVTEAGFGADLGAEKFLDIKCRAAGIWPSAVVVVATLRALKYHGGVEVKDVQTPNTDAVIGGMDNLEHHCGNLLNIYGITPVVCFNRFPTDTDEEMAAAIKHLRSQGISAVESTHWADGGKGALALAETVVEAAGGVGKAGAAVDDGLVFVAGTASGDAEAPPLGDSSAGTGGSSAGSPRAQYSYELDRPLEEKIRTIAQRIYGAADVDLPTKVTRKLKQFTDEGYGDAPICIAKTQYSLSIDASLRGAPKDHIIEVKDVRLSAGAGFVVVIAGDIMTMPGLPKEPSALKIDVTEDGNITGLF</sequence>
<evidence type="ECO:0000256" key="8">
    <source>
        <dbReference type="HAMAP-Rule" id="MF_01543"/>
    </source>
</evidence>
<dbReference type="GO" id="GO:0005524">
    <property type="term" value="F:ATP binding"/>
    <property type="evidence" value="ECO:0007669"/>
    <property type="project" value="UniProtKB-UniRule"/>
</dbReference>
<feature type="region of interest" description="Disordered" evidence="9">
    <location>
        <begin position="461"/>
        <end position="482"/>
    </location>
</feature>
<dbReference type="Gene3D" id="3.30.1510.10">
    <property type="entry name" value="Domain 2, N(10)-formyltetrahydrofolate synthetase"/>
    <property type="match status" value="1"/>
</dbReference>
<dbReference type="Proteomes" id="UP000199700">
    <property type="component" value="Chromosome"/>
</dbReference>
<gene>
    <name evidence="8" type="primary">fhs</name>
    <name evidence="10" type="ORF">SAMN04489751_2899</name>
</gene>
<dbReference type="STRING" id="629680.SAMN04489751_2899"/>
<evidence type="ECO:0000256" key="4">
    <source>
        <dbReference type="ARBA" id="ARBA00022741"/>
    </source>
</evidence>
<keyword evidence="2 8" id="KW-0554">One-carbon metabolism</keyword>
<evidence type="ECO:0000256" key="3">
    <source>
        <dbReference type="ARBA" id="ARBA00022598"/>
    </source>
</evidence>
<evidence type="ECO:0000313" key="11">
    <source>
        <dbReference type="Proteomes" id="UP000199700"/>
    </source>
</evidence>
<dbReference type="UniPathway" id="UPA00193"/>
<dbReference type="GO" id="GO:0035999">
    <property type="term" value="P:tetrahydrofolate interconversion"/>
    <property type="evidence" value="ECO:0007669"/>
    <property type="project" value="UniProtKB-UniRule"/>
</dbReference>